<proteinExistence type="predicted"/>
<keyword evidence="3" id="KW-1185">Reference proteome</keyword>
<dbReference type="Proteomes" id="UP000799436">
    <property type="component" value="Unassembled WGS sequence"/>
</dbReference>
<keyword evidence="1" id="KW-1133">Transmembrane helix</keyword>
<sequence length="188" mass="20189">MPAAAAVLRTVTRLIHQGAALVLIMFPCSFGISIAAASALTANADKRCFRLEPDQARGSVADYKLSARQTTGAKIYGTWPTALRSLHMVAVLARPSSHNTTAFRAAHRVMPGPMRVARLQLAQAHSARSALTALTCQNWTSGSGNTGTADSYSSTTMFCYSDSPICQMVTTMHNSFIDHGHVQQSDYI</sequence>
<keyword evidence="1" id="KW-0812">Transmembrane</keyword>
<gene>
    <name evidence="2" type="ORF">EJ03DRAFT_153719</name>
</gene>
<evidence type="ECO:0000256" key="1">
    <source>
        <dbReference type="SAM" id="Phobius"/>
    </source>
</evidence>
<dbReference type="AlphaFoldDB" id="A0A6G1LJF6"/>
<evidence type="ECO:0000313" key="2">
    <source>
        <dbReference type="EMBL" id="KAF2773093.1"/>
    </source>
</evidence>
<evidence type="ECO:0000313" key="3">
    <source>
        <dbReference type="Proteomes" id="UP000799436"/>
    </source>
</evidence>
<dbReference type="EMBL" id="ML995812">
    <property type="protein sequence ID" value="KAF2773093.1"/>
    <property type="molecule type" value="Genomic_DNA"/>
</dbReference>
<name>A0A6G1LJF6_9PEZI</name>
<organism evidence="2 3">
    <name type="scientific">Teratosphaeria nubilosa</name>
    <dbReference type="NCBI Taxonomy" id="161662"/>
    <lineage>
        <taxon>Eukaryota</taxon>
        <taxon>Fungi</taxon>
        <taxon>Dikarya</taxon>
        <taxon>Ascomycota</taxon>
        <taxon>Pezizomycotina</taxon>
        <taxon>Dothideomycetes</taxon>
        <taxon>Dothideomycetidae</taxon>
        <taxon>Mycosphaerellales</taxon>
        <taxon>Teratosphaeriaceae</taxon>
        <taxon>Teratosphaeria</taxon>
    </lineage>
</organism>
<feature type="transmembrane region" description="Helical" evidence="1">
    <location>
        <begin position="20"/>
        <end position="42"/>
    </location>
</feature>
<reference evidence="2" key="1">
    <citation type="journal article" date="2020" name="Stud. Mycol.">
        <title>101 Dothideomycetes genomes: a test case for predicting lifestyles and emergence of pathogens.</title>
        <authorList>
            <person name="Haridas S."/>
            <person name="Albert R."/>
            <person name="Binder M."/>
            <person name="Bloem J."/>
            <person name="Labutti K."/>
            <person name="Salamov A."/>
            <person name="Andreopoulos B."/>
            <person name="Baker S."/>
            <person name="Barry K."/>
            <person name="Bills G."/>
            <person name="Bluhm B."/>
            <person name="Cannon C."/>
            <person name="Castanera R."/>
            <person name="Culley D."/>
            <person name="Daum C."/>
            <person name="Ezra D."/>
            <person name="Gonzalez J."/>
            <person name="Henrissat B."/>
            <person name="Kuo A."/>
            <person name="Liang C."/>
            <person name="Lipzen A."/>
            <person name="Lutzoni F."/>
            <person name="Magnuson J."/>
            <person name="Mondo S."/>
            <person name="Nolan M."/>
            <person name="Ohm R."/>
            <person name="Pangilinan J."/>
            <person name="Park H.-J."/>
            <person name="Ramirez L."/>
            <person name="Alfaro M."/>
            <person name="Sun H."/>
            <person name="Tritt A."/>
            <person name="Yoshinaga Y."/>
            <person name="Zwiers L.-H."/>
            <person name="Turgeon B."/>
            <person name="Goodwin S."/>
            <person name="Spatafora J."/>
            <person name="Crous P."/>
            <person name="Grigoriev I."/>
        </authorList>
    </citation>
    <scope>NUCLEOTIDE SEQUENCE</scope>
    <source>
        <strain evidence="2">CBS 116005</strain>
    </source>
</reference>
<protein>
    <submittedName>
        <fullName evidence="2">Uncharacterized protein</fullName>
    </submittedName>
</protein>
<keyword evidence="1" id="KW-0472">Membrane</keyword>
<accession>A0A6G1LJF6</accession>